<keyword evidence="1" id="KW-0862">Zinc</keyword>
<accession>A0ABM2ZDF3</accession>
<keyword evidence="1" id="KW-0479">Metal-binding</keyword>
<evidence type="ECO:0000313" key="4">
    <source>
        <dbReference type="Proteomes" id="UP000818029"/>
    </source>
</evidence>
<dbReference type="GeneID" id="121212318"/>
<evidence type="ECO:0000259" key="3">
    <source>
        <dbReference type="PROSITE" id="PS50158"/>
    </source>
</evidence>
<keyword evidence="4" id="KW-1185">Reference proteome</keyword>
<feature type="compositionally biased region" description="Basic and acidic residues" evidence="2">
    <location>
        <begin position="27"/>
        <end position="38"/>
    </location>
</feature>
<dbReference type="Proteomes" id="UP000818029">
    <property type="component" value="Chromosome A13"/>
</dbReference>
<keyword evidence="1" id="KW-0863">Zinc-finger</keyword>
<dbReference type="InterPro" id="IPR036875">
    <property type="entry name" value="Znf_CCHC_sf"/>
</dbReference>
<evidence type="ECO:0000256" key="1">
    <source>
        <dbReference type="PROSITE-ProRule" id="PRU00047"/>
    </source>
</evidence>
<dbReference type="InterPro" id="IPR001878">
    <property type="entry name" value="Znf_CCHC"/>
</dbReference>
<name>A0ABM2ZDF3_GOSHI</name>
<dbReference type="Pfam" id="PF00098">
    <property type="entry name" value="zf-CCHC"/>
    <property type="match status" value="1"/>
</dbReference>
<dbReference type="RefSeq" id="XP_040940716.1">
    <property type="nucleotide sequence ID" value="XM_041084782.1"/>
</dbReference>
<dbReference type="PROSITE" id="PS50158">
    <property type="entry name" value="ZF_CCHC"/>
    <property type="match status" value="1"/>
</dbReference>
<feature type="compositionally biased region" description="Low complexity" evidence="2">
    <location>
        <begin position="81"/>
        <end position="98"/>
    </location>
</feature>
<organism evidence="4 5">
    <name type="scientific">Gossypium hirsutum</name>
    <name type="common">Upland cotton</name>
    <name type="synonym">Gossypium mexicanum</name>
    <dbReference type="NCBI Taxonomy" id="3635"/>
    <lineage>
        <taxon>Eukaryota</taxon>
        <taxon>Viridiplantae</taxon>
        <taxon>Streptophyta</taxon>
        <taxon>Embryophyta</taxon>
        <taxon>Tracheophyta</taxon>
        <taxon>Spermatophyta</taxon>
        <taxon>Magnoliopsida</taxon>
        <taxon>eudicotyledons</taxon>
        <taxon>Gunneridae</taxon>
        <taxon>Pentapetalae</taxon>
        <taxon>rosids</taxon>
        <taxon>malvids</taxon>
        <taxon>Malvales</taxon>
        <taxon>Malvaceae</taxon>
        <taxon>Malvoideae</taxon>
        <taxon>Gossypium</taxon>
    </lineage>
</organism>
<dbReference type="SUPFAM" id="SSF57756">
    <property type="entry name" value="Retrovirus zinc finger-like domains"/>
    <property type="match status" value="1"/>
</dbReference>
<dbReference type="SMART" id="SM00343">
    <property type="entry name" value="ZnF_C2HC"/>
    <property type="match status" value="1"/>
</dbReference>
<sequence>MTVSEYEREFVRLSKEFAVLANRAHKAEELSKEKKQANREAQLSGKRIMSKPQSSASKKLKKYYNRVTTSTGYFEKERGSQRSNPRSSSPSRTSVGSVGNPKPKCKHCNKVHFGKCRLRNGVCYGCGSLDHFLKDCPERVEKEIEQTPKLSNLVSRCKSPRHSRNVSGS</sequence>
<dbReference type="Gene3D" id="4.10.60.10">
    <property type="entry name" value="Zinc finger, CCHC-type"/>
    <property type="match status" value="1"/>
</dbReference>
<evidence type="ECO:0000313" key="5">
    <source>
        <dbReference type="RefSeq" id="XP_040940716.1"/>
    </source>
</evidence>
<reference evidence="4" key="1">
    <citation type="journal article" date="2020" name="Nat. Genet.">
        <title>Genomic diversifications of five Gossypium allopolyploid species and their impact on cotton improvement.</title>
        <authorList>
            <person name="Chen Z.J."/>
            <person name="Sreedasyam A."/>
            <person name="Ando A."/>
            <person name="Song Q."/>
            <person name="De Santiago L.M."/>
            <person name="Hulse-Kemp A.M."/>
            <person name="Ding M."/>
            <person name="Ye W."/>
            <person name="Kirkbride R.C."/>
            <person name="Jenkins J."/>
            <person name="Plott C."/>
            <person name="Lovell J."/>
            <person name="Lin Y.M."/>
            <person name="Vaughn R."/>
            <person name="Liu B."/>
            <person name="Simpson S."/>
            <person name="Scheffler B.E."/>
            <person name="Wen L."/>
            <person name="Saski C.A."/>
            <person name="Grover C.E."/>
            <person name="Hu G."/>
            <person name="Conover J.L."/>
            <person name="Carlson J.W."/>
            <person name="Shu S."/>
            <person name="Boston L.B."/>
            <person name="Williams M."/>
            <person name="Peterson D.G."/>
            <person name="McGee K."/>
            <person name="Jones D.C."/>
            <person name="Wendel J.F."/>
            <person name="Stelly D.M."/>
            <person name="Grimwood J."/>
            <person name="Schmutz J."/>
        </authorList>
    </citation>
    <scope>NUCLEOTIDE SEQUENCE [LARGE SCALE GENOMIC DNA]</scope>
    <source>
        <strain evidence="4">cv. TM-1</strain>
    </source>
</reference>
<gene>
    <name evidence="5" type="primary">LOC121212318</name>
</gene>
<feature type="domain" description="CCHC-type" evidence="3">
    <location>
        <begin position="123"/>
        <end position="138"/>
    </location>
</feature>
<proteinExistence type="predicted"/>
<evidence type="ECO:0000256" key="2">
    <source>
        <dbReference type="SAM" id="MobiDB-lite"/>
    </source>
</evidence>
<reference evidence="5" key="2">
    <citation type="submission" date="2025-08" db="UniProtKB">
        <authorList>
            <consortium name="RefSeq"/>
        </authorList>
    </citation>
    <scope>IDENTIFICATION</scope>
</reference>
<protein>
    <recommendedName>
        <fullName evidence="3">CCHC-type domain-containing protein</fullName>
    </recommendedName>
</protein>
<feature type="region of interest" description="Disordered" evidence="2">
    <location>
        <begin position="27"/>
        <end position="103"/>
    </location>
</feature>